<evidence type="ECO:0000256" key="2">
    <source>
        <dbReference type="ARBA" id="ARBA00022448"/>
    </source>
</evidence>
<dbReference type="PANTHER" id="PTHR47823:SF11">
    <property type="entry name" value="K+-CHANNEL ERG AND RELATED PROTEINS"/>
    <property type="match status" value="1"/>
</dbReference>
<dbReference type="PRINTS" id="PR01463">
    <property type="entry name" value="EAGCHANLFMLY"/>
</dbReference>
<feature type="domain" description="Cyclic nucleotide-binding" evidence="11">
    <location>
        <begin position="583"/>
        <end position="656"/>
    </location>
</feature>
<dbReference type="OrthoDB" id="421226at2759"/>
<dbReference type="SUPFAM" id="SSF51206">
    <property type="entry name" value="cAMP-binding domain-like"/>
    <property type="match status" value="2"/>
</dbReference>
<dbReference type="Gene3D" id="1.10.287.70">
    <property type="match status" value="2"/>
</dbReference>
<feature type="transmembrane region" description="Helical" evidence="10">
    <location>
        <begin position="936"/>
        <end position="957"/>
    </location>
</feature>
<dbReference type="FunFam" id="1.10.287.630:FF:000001">
    <property type="entry name" value="Cyclic nucleotide-gated channel alpha 3"/>
    <property type="match status" value="1"/>
</dbReference>
<keyword evidence="8" id="KW-0407">Ion channel</keyword>
<feature type="transmembrane region" description="Helical" evidence="10">
    <location>
        <begin position="127"/>
        <end position="148"/>
    </location>
</feature>
<feature type="transmembrane region" description="Helical" evidence="10">
    <location>
        <begin position="1014"/>
        <end position="1038"/>
    </location>
</feature>
<evidence type="ECO:0000259" key="11">
    <source>
        <dbReference type="PROSITE" id="PS50042"/>
    </source>
</evidence>
<protein>
    <submittedName>
        <fullName evidence="12">Potassium voltage-gated channel subfamily H member 6</fullName>
    </submittedName>
</protein>
<dbReference type="FunFam" id="1.10.287.70:FF:000123">
    <property type="entry name" value="Potassium channel KAT3"/>
    <property type="match status" value="2"/>
</dbReference>
<dbReference type="InterPro" id="IPR014710">
    <property type="entry name" value="RmlC-like_jellyroll"/>
</dbReference>
<evidence type="ECO:0000256" key="8">
    <source>
        <dbReference type="ARBA" id="ARBA00023303"/>
    </source>
</evidence>
<dbReference type="SUPFAM" id="SSF81324">
    <property type="entry name" value="Voltage-gated potassium channels"/>
    <property type="match status" value="2"/>
</dbReference>
<keyword evidence="6 10" id="KW-0472">Membrane</keyword>
<feature type="compositionally biased region" description="Basic and acidic residues" evidence="9">
    <location>
        <begin position="23"/>
        <end position="32"/>
    </location>
</feature>
<evidence type="ECO:0000256" key="1">
    <source>
        <dbReference type="ARBA" id="ARBA00004141"/>
    </source>
</evidence>
<feature type="transmembrane region" description="Helical" evidence="10">
    <location>
        <begin position="863"/>
        <end position="886"/>
    </location>
</feature>
<feature type="region of interest" description="Disordered" evidence="9">
    <location>
        <begin position="1381"/>
        <end position="1434"/>
    </location>
</feature>
<feature type="transmembrane region" description="Helical" evidence="10">
    <location>
        <begin position="323"/>
        <end position="342"/>
    </location>
</feature>
<dbReference type="EMBL" id="BEYU01000012">
    <property type="protein sequence ID" value="GBG25384.1"/>
    <property type="molecule type" value="Genomic_DNA"/>
</dbReference>
<feature type="domain" description="Cyclic nucleotide-binding" evidence="11">
    <location>
        <begin position="1117"/>
        <end position="1229"/>
    </location>
</feature>
<feature type="domain" description="Cyclic nucleotide-binding" evidence="11">
    <location>
        <begin position="477"/>
        <end position="500"/>
    </location>
</feature>
<feature type="transmembrane region" description="Helical" evidence="10">
    <location>
        <begin position="163"/>
        <end position="183"/>
    </location>
</feature>
<dbReference type="InterPro" id="IPR003938">
    <property type="entry name" value="K_chnl_volt-dep_EAG/ELK/ERG"/>
</dbReference>
<comment type="caution">
    <text evidence="12">The sequence shown here is derived from an EMBL/GenBank/DDBJ whole genome shotgun (WGS) entry which is preliminary data.</text>
</comment>
<feature type="region of interest" description="Disordered" evidence="9">
    <location>
        <begin position="551"/>
        <end position="578"/>
    </location>
</feature>
<dbReference type="GO" id="GO:0005249">
    <property type="term" value="F:voltage-gated potassium channel activity"/>
    <property type="evidence" value="ECO:0007669"/>
    <property type="project" value="InterPro"/>
</dbReference>
<keyword evidence="7" id="KW-1071">Ligand-gated ion channel</keyword>
<name>A0A2R5GCA9_9STRA</name>
<evidence type="ECO:0000313" key="12">
    <source>
        <dbReference type="EMBL" id="GBG25384.1"/>
    </source>
</evidence>
<reference evidence="12 13" key="1">
    <citation type="submission" date="2017-12" db="EMBL/GenBank/DDBJ databases">
        <title>Sequencing, de novo assembly and annotation of complete genome of a new Thraustochytrid species, strain FCC1311.</title>
        <authorList>
            <person name="Sedici K."/>
            <person name="Godart F."/>
            <person name="Aiese Cigliano R."/>
            <person name="Sanseverino W."/>
            <person name="Barakat M."/>
            <person name="Ortet P."/>
            <person name="Marechal E."/>
            <person name="Cagnac O."/>
            <person name="Amato A."/>
        </authorList>
    </citation>
    <scope>NUCLEOTIDE SEQUENCE [LARGE SCALE GENOMIC DNA]</scope>
</reference>
<dbReference type="GO" id="GO:0016020">
    <property type="term" value="C:membrane"/>
    <property type="evidence" value="ECO:0007669"/>
    <property type="project" value="UniProtKB-SubCell"/>
</dbReference>
<proteinExistence type="predicted"/>
<keyword evidence="13" id="KW-1185">Reference proteome</keyword>
<accession>A0A2R5GCA9</accession>
<feature type="transmembrane region" description="Helical" evidence="10">
    <location>
        <begin position="791"/>
        <end position="810"/>
    </location>
</feature>
<feature type="region of interest" description="Disordered" evidence="9">
    <location>
        <begin position="1"/>
        <end position="32"/>
    </location>
</feature>
<sequence length="1434" mass="161168">MPDGSISSKVIGGFTKASASNTKARDGDHNRLKLEQRAQTFLRSMHTVPDQAPSIPKSYRDFPDSEVEDASLDRTSFRISEMDTEMSSVDDIGSESGAHSKDESFALDEEEEPMPRYIIHPQSTNKVVWDVFVSVLIFYSVINIPFRIGFGVDSEGFAYGFDWFVDGMFGFDIILSFFTAYWHNDELETSRRRIVVHYLRGWFLIDLASTLPFDHIVAALMHNDNASDVNSSLRSIKLIKFFRLVRLIKLVRLLKLKKFGSSLEGAFSLNPALQRLLKLLLQIIFICHLLACFWYFTSTLDDSSDDNWVMAHGLSSDSIPTQYLASFYWTVATMMAVGYGDIHAVNDMERMYSIFVQVVGATCFGFIIANISAFLETFDPRASAYRSRMDRLKQYMRDRDLPRKLQRRVRKYYDYVLSKESIFDDANILAQLPSHLTETVILHIHGHKARTINFLKYEDSSFVAYIMARSKVLLALSGEVICEQDSVGTDIYMVLKGKVEAIVLEIDETEHKRFRINQDEEENALMRKGAERINSASGTLQINAPALASDADAGREAPPMLTGSTGNSSSRLEPPRPRDVRNMVKQQLGASSRNVVKKGIAFGKKVKHAVVTGLYNRGSNFGEVGVLRNKPHEVTFRANQTCDLLSISKEHMEYAIYMYPTSALRFRKRCDKHAELLEKSIASSTEYFPHSDRHVKTLVTVDARMHQSAATVERRIGRMVLSNMIAYDITGRFQISTAGVHKLSDIPARSNTGLMVSRVAGKICEDVEMDLDSVLRELWIVPPGHGLKVKWDLLIAFFIVYSVLLVPFRIGFAQSSEGFSKAFDILVDIFFGLDMIVAFRTGFESSDQDVVIVVPLAIAKQYLKGWFLVDFMSTFPFDAVLAALLASADEEALRSFKLIKIFRMIRLLKLIRLFKLRKILGELDSEIELSSGFTKLVTLFLQITFVAHLFACFWFFAASSEDDIRERWYVRLGFSPDDDQDVSSKYISSLYWSFTTMTTVGYGDISPTSDPERIYAIFIMIMGATIFGYVVGSIANLISQLDIADALYKAKMNELDEYLSEQGIPRDLRRECKSCYAYSLSLKSVFDERALLSALSPSLRQEIIITIHQAAVDAIPLFRDQTATFTADLIQVMHPQLALPGTFIVRHNSIGGMIYFIVNGEVLVYEDTWPQPDEQGRVDFERAKLFRHRNGNFFGHQAVLSGKRHEITAKCTKLTQLYILSKSAIGELVDSVPPFALLLQSALRSAIRRQDMAFGKLQRGRAGNKTSKLWSLVQNHFNDILNMSPNKFKRMSVEANSCTKLEELIGRIVGVNLDTRVGEPGGADSFTATVRKIREAKRNGGFDVSSSSSIADLPSAEVSAEMQALPVTGAWKFKASQVEKKVDKRASDGSVSDTSLWEASEPGVVTPAESTSVLFDTAADPDNDASDARPMHDE</sequence>
<dbReference type="Gene3D" id="1.10.287.630">
    <property type="entry name" value="Helix hairpin bin"/>
    <property type="match status" value="2"/>
</dbReference>
<keyword evidence="3 10" id="KW-0812">Transmembrane</keyword>
<feature type="region of interest" description="Disordered" evidence="9">
    <location>
        <begin position="84"/>
        <end position="104"/>
    </location>
</feature>
<keyword evidence="2" id="KW-0813">Transport</keyword>
<dbReference type="Proteomes" id="UP000241890">
    <property type="component" value="Unassembled WGS sequence"/>
</dbReference>
<comment type="subcellular location">
    <subcellularLocation>
        <location evidence="1">Membrane</location>
        <topology evidence="1">Multi-pass membrane protein</topology>
    </subcellularLocation>
</comment>
<dbReference type="InterPro" id="IPR000595">
    <property type="entry name" value="cNMP-bd_dom"/>
</dbReference>
<dbReference type="Pfam" id="PF00520">
    <property type="entry name" value="Ion_trans"/>
    <property type="match status" value="2"/>
</dbReference>
<dbReference type="InParanoid" id="A0A2R5GCA9"/>
<dbReference type="CDD" id="cd00038">
    <property type="entry name" value="CAP_ED"/>
    <property type="match status" value="1"/>
</dbReference>
<keyword evidence="4 10" id="KW-1133">Transmembrane helix</keyword>
<evidence type="ECO:0000256" key="9">
    <source>
        <dbReference type="SAM" id="MobiDB-lite"/>
    </source>
</evidence>
<dbReference type="InterPro" id="IPR018490">
    <property type="entry name" value="cNMP-bd_dom_sf"/>
</dbReference>
<dbReference type="PROSITE" id="PS50042">
    <property type="entry name" value="CNMP_BINDING_3"/>
    <property type="match status" value="3"/>
</dbReference>
<evidence type="ECO:0000256" key="7">
    <source>
        <dbReference type="ARBA" id="ARBA00023286"/>
    </source>
</evidence>
<organism evidence="12 13">
    <name type="scientific">Hondaea fermentalgiana</name>
    <dbReference type="NCBI Taxonomy" id="2315210"/>
    <lineage>
        <taxon>Eukaryota</taxon>
        <taxon>Sar</taxon>
        <taxon>Stramenopiles</taxon>
        <taxon>Bigyra</taxon>
        <taxon>Labyrinthulomycetes</taxon>
        <taxon>Thraustochytrida</taxon>
        <taxon>Thraustochytriidae</taxon>
        <taxon>Hondaea</taxon>
    </lineage>
</organism>
<feature type="transmembrane region" description="Helical" evidence="10">
    <location>
        <begin position="276"/>
        <end position="296"/>
    </location>
</feature>
<gene>
    <name evidence="12" type="ORF">FCC1311_016022</name>
</gene>
<evidence type="ECO:0000313" key="13">
    <source>
        <dbReference type="Proteomes" id="UP000241890"/>
    </source>
</evidence>
<evidence type="ECO:0000256" key="6">
    <source>
        <dbReference type="ARBA" id="ARBA00023136"/>
    </source>
</evidence>
<evidence type="ECO:0000256" key="5">
    <source>
        <dbReference type="ARBA" id="ARBA00023065"/>
    </source>
</evidence>
<feature type="region of interest" description="Disordered" evidence="9">
    <location>
        <begin position="45"/>
        <end position="64"/>
    </location>
</feature>
<dbReference type="InterPro" id="IPR005821">
    <property type="entry name" value="Ion_trans_dom"/>
</dbReference>
<dbReference type="SMART" id="SM00100">
    <property type="entry name" value="cNMP"/>
    <property type="match status" value="1"/>
</dbReference>
<evidence type="ECO:0000256" key="10">
    <source>
        <dbReference type="SAM" id="Phobius"/>
    </source>
</evidence>
<dbReference type="Gene3D" id="2.60.120.10">
    <property type="entry name" value="Jelly Rolls"/>
    <property type="match status" value="2"/>
</dbReference>
<evidence type="ECO:0000256" key="3">
    <source>
        <dbReference type="ARBA" id="ARBA00022692"/>
    </source>
</evidence>
<feature type="compositionally biased region" description="Polar residues" evidence="9">
    <location>
        <begin position="562"/>
        <end position="571"/>
    </location>
</feature>
<keyword evidence="5" id="KW-0406">Ion transport</keyword>
<dbReference type="PANTHER" id="PTHR47823">
    <property type="entry name" value="ION_TRANS DOMAIN-CONTAINING PROTEIN"/>
    <property type="match status" value="1"/>
</dbReference>
<evidence type="ECO:0000256" key="4">
    <source>
        <dbReference type="ARBA" id="ARBA00022989"/>
    </source>
</evidence>
<feature type="transmembrane region" description="Helical" evidence="10">
    <location>
        <begin position="354"/>
        <end position="375"/>
    </location>
</feature>